<feature type="compositionally biased region" description="Basic and acidic residues" evidence="1">
    <location>
        <begin position="104"/>
        <end position="113"/>
    </location>
</feature>
<evidence type="ECO:0000313" key="3">
    <source>
        <dbReference type="Proteomes" id="UP001323405"/>
    </source>
</evidence>
<organism evidence="2 3">
    <name type="scientific">Podospora pseudocomata</name>
    <dbReference type="NCBI Taxonomy" id="2093779"/>
    <lineage>
        <taxon>Eukaryota</taxon>
        <taxon>Fungi</taxon>
        <taxon>Dikarya</taxon>
        <taxon>Ascomycota</taxon>
        <taxon>Pezizomycotina</taxon>
        <taxon>Sordariomycetes</taxon>
        <taxon>Sordariomycetidae</taxon>
        <taxon>Sordariales</taxon>
        <taxon>Podosporaceae</taxon>
        <taxon>Podospora</taxon>
    </lineage>
</organism>
<evidence type="ECO:0000256" key="1">
    <source>
        <dbReference type="SAM" id="MobiDB-lite"/>
    </source>
</evidence>
<feature type="compositionally biased region" description="Polar residues" evidence="1">
    <location>
        <begin position="114"/>
        <end position="123"/>
    </location>
</feature>
<keyword evidence="3" id="KW-1185">Reference proteome</keyword>
<feature type="region of interest" description="Disordered" evidence="1">
    <location>
        <begin position="98"/>
        <end position="123"/>
    </location>
</feature>
<name>A0ABR0GXP1_9PEZI</name>
<protein>
    <submittedName>
        <fullName evidence="2">Uncharacterized protein</fullName>
    </submittedName>
</protein>
<dbReference type="EMBL" id="JAFFHA010000001">
    <property type="protein sequence ID" value="KAK4660542.1"/>
    <property type="molecule type" value="Genomic_DNA"/>
</dbReference>
<sequence>MLSKPVSADLKYYNLVRPALLIRRALYRSILFVPRKPQLTPREQSKQAGGVIQGQGRANDSRPYRRLTLRYVAAAWTAPSPPHVQNVEPGVDADDLGLSIDACTSDRGHETRESSSFPGLSTG</sequence>
<dbReference type="RefSeq" id="XP_062749512.1">
    <property type="nucleotide sequence ID" value="XM_062886427.1"/>
</dbReference>
<dbReference type="GeneID" id="87906334"/>
<accession>A0ABR0GXP1</accession>
<reference evidence="2 3" key="1">
    <citation type="journal article" date="2023" name="bioRxiv">
        <title>High-quality genome assemblies of four members of thePodospora anserinaspecies complex.</title>
        <authorList>
            <person name="Ament-Velasquez S.L."/>
            <person name="Vogan A.A."/>
            <person name="Wallerman O."/>
            <person name="Hartmann F."/>
            <person name="Gautier V."/>
            <person name="Silar P."/>
            <person name="Giraud T."/>
            <person name="Johannesson H."/>
        </authorList>
    </citation>
    <scope>NUCLEOTIDE SEQUENCE [LARGE SCALE GENOMIC DNA]</scope>
    <source>
        <strain evidence="2 3">CBS 415.72m</strain>
    </source>
</reference>
<proteinExistence type="predicted"/>
<evidence type="ECO:0000313" key="2">
    <source>
        <dbReference type="EMBL" id="KAK4660542.1"/>
    </source>
</evidence>
<gene>
    <name evidence="2" type="ORF">QC762_119920</name>
</gene>
<dbReference type="Proteomes" id="UP001323405">
    <property type="component" value="Unassembled WGS sequence"/>
</dbReference>
<comment type="caution">
    <text evidence="2">The sequence shown here is derived from an EMBL/GenBank/DDBJ whole genome shotgun (WGS) entry which is preliminary data.</text>
</comment>
<feature type="region of interest" description="Disordered" evidence="1">
    <location>
        <begin position="38"/>
        <end position="59"/>
    </location>
</feature>